<evidence type="ECO:0000256" key="1">
    <source>
        <dbReference type="ARBA" id="ARBA00001971"/>
    </source>
</evidence>
<dbReference type="InterPro" id="IPR050121">
    <property type="entry name" value="Cytochrome_P450_monoxygenase"/>
</dbReference>
<feature type="binding site" description="axial binding residue" evidence="6">
    <location>
        <position position="490"/>
    </location>
    <ligand>
        <name>heme</name>
        <dbReference type="ChEBI" id="CHEBI:30413"/>
    </ligand>
    <ligandPart>
        <name>Fe</name>
        <dbReference type="ChEBI" id="CHEBI:18248"/>
    </ligandPart>
</feature>
<dbReference type="InterPro" id="IPR001128">
    <property type="entry name" value="Cyt_P450"/>
</dbReference>
<evidence type="ECO:0000256" key="7">
    <source>
        <dbReference type="RuleBase" id="RU000461"/>
    </source>
</evidence>
<dbReference type="Proteomes" id="UP001172155">
    <property type="component" value="Unassembled WGS sequence"/>
</dbReference>
<dbReference type="PANTHER" id="PTHR24305">
    <property type="entry name" value="CYTOCHROME P450"/>
    <property type="match status" value="1"/>
</dbReference>
<keyword evidence="9" id="KW-1185">Reference proteome</keyword>
<evidence type="ECO:0000256" key="6">
    <source>
        <dbReference type="PIRSR" id="PIRSR602401-1"/>
    </source>
</evidence>
<dbReference type="PROSITE" id="PS00086">
    <property type="entry name" value="CYTOCHROME_P450"/>
    <property type="match status" value="1"/>
</dbReference>
<evidence type="ECO:0000313" key="8">
    <source>
        <dbReference type="EMBL" id="KAK0750824.1"/>
    </source>
</evidence>
<dbReference type="GO" id="GO:0016705">
    <property type="term" value="F:oxidoreductase activity, acting on paired donors, with incorporation or reduction of molecular oxygen"/>
    <property type="evidence" value="ECO:0007669"/>
    <property type="project" value="InterPro"/>
</dbReference>
<evidence type="ECO:0000256" key="2">
    <source>
        <dbReference type="ARBA" id="ARBA00010617"/>
    </source>
</evidence>
<dbReference type="PRINTS" id="PR00463">
    <property type="entry name" value="EP450I"/>
</dbReference>
<dbReference type="GO" id="GO:0004497">
    <property type="term" value="F:monooxygenase activity"/>
    <property type="evidence" value="ECO:0007669"/>
    <property type="project" value="UniProtKB-KW"/>
</dbReference>
<reference evidence="8" key="1">
    <citation type="submission" date="2023-06" db="EMBL/GenBank/DDBJ databases">
        <title>Genome-scale phylogeny and comparative genomics of the fungal order Sordariales.</title>
        <authorList>
            <consortium name="Lawrence Berkeley National Laboratory"/>
            <person name="Hensen N."/>
            <person name="Bonometti L."/>
            <person name="Westerberg I."/>
            <person name="Brannstrom I.O."/>
            <person name="Guillou S."/>
            <person name="Cros-Aarteil S."/>
            <person name="Calhoun S."/>
            <person name="Haridas S."/>
            <person name="Kuo A."/>
            <person name="Mondo S."/>
            <person name="Pangilinan J."/>
            <person name="Riley R."/>
            <person name="LaButti K."/>
            <person name="Andreopoulos B."/>
            <person name="Lipzen A."/>
            <person name="Chen C."/>
            <person name="Yanf M."/>
            <person name="Daum C."/>
            <person name="Ng V."/>
            <person name="Clum A."/>
            <person name="Steindorff A."/>
            <person name="Ohm R."/>
            <person name="Martin F."/>
            <person name="Silar P."/>
            <person name="Natvig D."/>
            <person name="Lalanne C."/>
            <person name="Gautier V."/>
            <person name="Ament-velasquez S.L."/>
            <person name="Kruys A."/>
            <person name="Hutchinson M.I."/>
            <person name="Powell A.J."/>
            <person name="Barry K."/>
            <person name="Miller A.N."/>
            <person name="Grigoriev I.V."/>
            <person name="Debuchy R."/>
            <person name="Gladieux P."/>
            <person name="Thoren M.H."/>
            <person name="Johannesson H."/>
        </authorList>
    </citation>
    <scope>NUCLEOTIDE SEQUENCE</scope>
    <source>
        <strain evidence="8">SMH3187-1</strain>
    </source>
</reference>
<keyword evidence="3 6" id="KW-0349">Heme</keyword>
<dbReference type="SUPFAM" id="SSF48264">
    <property type="entry name" value="Cytochrome P450"/>
    <property type="match status" value="1"/>
</dbReference>
<evidence type="ECO:0000256" key="3">
    <source>
        <dbReference type="ARBA" id="ARBA00022617"/>
    </source>
</evidence>
<dbReference type="GO" id="GO:0020037">
    <property type="term" value="F:heme binding"/>
    <property type="evidence" value="ECO:0007669"/>
    <property type="project" value="InterPro"/>
</dbReference>
<keyword evidence="5 6" id="KW-0408">Iron</keyword>
<name>A0AA40K989_9PEZI</name>
<protein>
    <submittedName>
        <fullName evidence="8">Cytochrome P450</fullName>
    </submittedName>
</protein>
<accession>A0AA40K989</accession>
<dbReference type="EMBL" id="JAUKUD010000002">
    <property type="protein sequence ID" value="KAK0750824.1"/>
    <property type="molecule type" value="Genomic_DNA"/>
</dbReference>
<evidence type="ECO:0000313" key="9">
    <source>
        <dbReference type="Proteomes" id="UP001172155"/>
    </source>
</evidence>
<organism evidence="8 9">
    <name type="scientific">Schizothecium vesticola</name>
    <dbReference type="NCBI Taxonomy" id="314040"/>
    <lineage>
        <taxon>Eukaryota</taxon>
        <taxon>Fungi</taxon>
        <taxon>Dikarya</taxon>
        <taxon>Ascomycota</taxon>
        <taxon>Pezizomycotina</taxon>
        <taxon>Sordariomycetes</taxon>
        <taxon>Sordariomycetidae</taxon>
        <taxon>Sordariales</taxon>
        <taxon>Schizotheciaceae</taxon>
        <taxon>Schizothecium</taxon>
    </lineage>
</organism>
<dbReference type="Pfam" id="PF00067">
    <property type="entry name" value="p450"/>
    <property type="match status" value="1"/>
</dbReference>
<proteinExistence type="inferred from homology"/>
<dbReference type="InterPro" id="IPR036396">
    <property type="entry name" value="Cyt_P450_sf"/>
</dbReference>
<dbReference type="AlphaFoldDB" id="A0AA40K989"/>
<dbReference type="GO" id="GO:0005506">
    <property type="term" value="F:iron ion binding"/>
    <property type="evidence" value="ECO:0007669"/>
    <property type="project" value="InterPro"/>
</dbReference>
<comment type="similarity">
    <text evidence="2 7">Belongs to the cytochrome P450 family.</text>
</comment>
<dbReference type="PANTHER" id="PTHR24305:SF166">
    <property type="entry name" value="CYTOCHROME P450 12A4, MITOCHONDRIAL-RELATED"/>
    <property type="match status" value="1"/>
</dbReference>
<dbReference type="PRINTS" id="PR00385">
    <property type="entry name" value="P450"/>
</dbReference>
<evidence type="ECO:0000256" key="4">
    <source>
        <dbReference type="ARBA" id="ARBA00022723"/>
    </source>
</evidence>
<comment type="caution">
    <text evidence="8">The sequence shown here is derived from an EMBL/GenBank/DDBJ whole genome shotgun (WGS) entry which is preliminary data.</text>
</comment>
<keyword evidence="4 6" id="KW-0479">Metal-binding</keyword>
<dbReference type="InterPro" id="IPR017972">
    <property type="entry name" value="Cyt_P450_CS"/>
</dbReference>
<keyword evidence="7" id="KW-0503">Monooxygenase</keyword>
<keyword evidence="7" id="KW-0560">Oxidoreductase</keyword>
<evidence type="ECO:0000256" key="5">
    <source>
        <dbReference type="ARBA" id="ARBA00023004"/>
    </source>
</evidence>
<gene>
    <name evidence="8" type="ORF">B0T18DRAFT_360895</name>
</gene>
<dbReference type="Gene3D" id="1.10.630.10">
    <property type="entry name" value="Cytochrome P450"/>
    <property type="match status" value="1"/>
</dbReference>
<dbReference type="InterPro" id="IPR002401">
    <property type="entry name" value="Cyt_P450_E_grp-I"/>
</dbReference>
<sequence length="558" mass="62782">MVMALHLPWDRILRLDVPLILLGMFLLRRAAYKAYRLFVYPYFASPLRNLPGPKNHHFLIGHTLNQFRSGHPNQPFVSWMQKWPTAPLIRYFDVGNADAVLVTSLEAHREILHAKVYSFQKPPFFVRLIADIVGFGIGFAEGDEHKRQRRALAALFSTKNLEGFIPMLQSKASRLSDLFEDVIKHDGGVVDIVSLYSKITLDIMGQFALGRELDELAAAQTSDTSPASSMSFHACYHELFEPDGVGQLLIAINSVVPIRWLPLDANRRFKQAHKMLRSQIQAVIDDRIRALDPGKVENAGGKDHISPRENNDLLTWMVARKYYTDDTGPRGRSEQQILTFLAAGHQTTADALTWATQMLIEHPASARRLHAEVTDLLLRVRQDGGQNLGYRDIESLCYLHNFTRETLRVHCPGINVARAASHDVTIQGVLLPKGTTVLMQPAVVQRNPTIWGPDCDEFRPDRWDALEGGETGAMMDPWAFAAFSHGPRMCIGRAFSMLEFKIVLIELVARFRFDFAEGDGRRAGEIKLVNPSPMLRPDGGLRVRVRHLDGGNSGERSD</sequence>
<comment type="cofactor">
    <cofactor evidence="1 6">
        <name>heme</name>
        <dbReference type="ChEBI" id="CHEBI:30413"/>
    </cofactor>
</comment>